<dbReference type="InterPro" id="IPR000524">
    <property type="entry name" value="Tscrpt_reg_HTH_GntR"/>
</dbReference>
<dbReference type="OrthoDB" id="3232242at2"/>
<dbReference type="InterPro" id="IPR036388">
    <property type="entry name" value="WH-like_DNA-bd_sf"/>
</dbReference>
<name>A0A1X2A730_9MYCO</name>
<dbReference type="AlphaFoldDB" id="A0A1X2A730"/>
<evidence type="ECO:0000256" key="1">
    <source>
        <dbReference type="ARBA" id="ARBA00023015"/>
    </source>
</evidence>
<sequence length="256" mass="28021">MTVDPPALRRADWERRPNRGLTRPEQAAERLAAMALSAKPGERLGTKDELRAACGVSVGTFNEALRMVQARELVTVRSGPGGGLFASQQSPMVRFGNAMLSLGDDAASMADAFRLRHALDPLLVQDALEYASAHDIAGLRAELKQMKAAAASADRTAFIRANWGLHIRLAEISPSALLRSFYLHLLEITDSHLLTAEPVEDESLSEYIRHRYDLHVALVDAISTHDPRALDLIREHNATGPWIGESETSRSVAVNQ</sequence>
<comment type="caution">
    <text evidence="6">The sequence shown here is derived from an EMBL/GenBank/DDBJ whole genome shotgun (WGS) entry which is preliminary data.</text>
</comment>
<proteinExistence type="predicted"/>
<dbReference type="InterPro" id="IPR036390">
    <property type="entry name" value="WH_DNA-bd_sf"/>
</dbReference>
<dbReference type="Pfam" id="PF00392">
    <property type="entry name" value="GntR"/>
    <property type="match status" value="1"/>
</dbReference>
<keyword evidence="1" id="KW-0805">Transcription regulation</keyword>
<organism evidence="6 7">
    <name type="scientific">Mycobacterium paraense</name>
    <dbReference type="NCBI Taxonomy" id="767916"/>
    <lineage>
        <taxon>Bacteria</taxon>
        <taxon>Bacillati</taxon>
        <taxon>Actinomycetota</taxon>
        <taxon>Actinomycetes</taxon>
        <taxon>Mycobacteriales</taxon>
        <taxon>Mycobacteriaceae</taxon>
        <taxon>Mycobacterium</taxon>
        <taxon>Mycobacterium simiae complex</taxon>
    </lineage>
</organism>
<dbReference type="SUPFAM" id="SSF46785">
    <property type="entry name" value="Winged helix' DNA-binding domain"/>
    <property type="match status" value="1"/>
</dbReference>
<dbReference type="Gene3D" id="1.20.120.530">
    <property type="entry name" value="GntR ligand-binding domain-like"/>
    <property type="match status" value="1"/>
</dbReference>
<evidence type="ECO:0000259" key="5">
    <source>
        <dbReference type="SMART" id="SM00895"/>
    </source>
</evidence>
<dbReference type="Gene3D" id="1.10.10.10">
    <property type="entry name" value="Winged helix-like DNA-binding domain superfamily/Winged helix DNA-binding domain"/>
    <property type="match status" value="1"/>
</dbReference>
<dbReference type="PANTHER" id="PTHR43537">
    <property type="entry name" value="TRANSCRIPTIONAL REGULATOR, GNTR FAMILY"/>
    <property type="match status" value="1"/>
</dbReference>
<evidence type="ECO:0000256" key="4">
    <source>
        <dbReference type="SAM" id="MobiDB-lite"/>
    </source>
</evidence>
<dbReference type="PANTHER" id="PTHR43537:SF5">
    <property type="entry name" value="UXU OPERON TRANSCRIPTIONAL REGULATOR"/>
    <property type="match status" value="1"/>
</dbReference>
<dbReference type="InterPro" id="IPR011711">
    <property type="entry name" value="GntR_C"/>
</dbReference>
<keyword evidence="2" id="KW-0238">DNA-binding</keyword>
<dbReference type="SMART" id="SM00895">
    <property type="entry name" value="FCD"/>
    <property type="match status" value="1"/>
</dbReference>
<evidence type="ECO:0000256" key="3">
    <source>
        <dbReference type="ARBA" id="ARBA00023163"/>
    </source>
</evidence>
<accession>A0A1X2A730</accession>
<evidence type="ECO:0000313" key="6">
    <source>
        <dbReference type="EMBL" id="ORW41772.1"/>
    </source>
</evidence>
<evidence type="ECO:0000313" key="7">
    <source>
        <dbReference type="Proteomes" id="UP000193285"/>
    </source>
</evidence>
<protein>
    <submittedName>
        <fullName evidence="6">GntR family transcriptional regulator</fullName>
    </submittedName>
</protein>
<feature type="domain" description="GntR C-terminal" evidence="5">
    <location>
        <begin position="111"/>
        <end position="239"/>
    </location>
</feature>
<evidence type="ECO:0000256" key="2">
    <source>
        <dbReference type="ARBA" id="ARBA00023125"/>
    </source>
</evidence>
<gene>
    <name evidence="6" type="ORF">AWB90_21100</name>
</gene>
<dbReference type="EMBL" id="LQPN01000063">
    <property type="protein sequence ID" value="ORW41772.1"/>
    <property type="molecule type" value="Genomic_DNA"/>
</dbReference>
<dbReference type="GO" id="GO:0003677">
    <property type="term" value="F:DNA binding"/>
    <property type="evidence" value="ECO:0007669"/>
    <property type="project" value="UniProtKB-KW"/>
</dbReference>
<dbReference type="InterPro" id="IPR008920">
    <property type="entry name" value="TF_FadR/GntR_C"/>
</dbReference>
<dbReference type="Proteomes" id="UP000193285">
    <property type="component" value="Unassembled WGS sequence"/>
</dbReference>
<dbReference type="Pfam" id="PF07729">
    <property type="entry name" value="FCD"/>
    <property type="match status" value="1"/>
</dbReference>
<feature type="compositionally biased region" description="Basic and acidic residues" evidence="4">
    <location>
        <begin position="7"/>
        <end position="17"/>
    </location>
</feature>
<feature type="region of interest" description="Disordered" evidence="4">
    <location>
        <begin position="1"/>
        <end position="24"/>
    </location>
</feature>
<dbReference type="SUPFAM" id="SSF48008">
    <property type="entry name" value="GntR ligand-binding domain-like"/>
    <property type="match status" value="1"/>
</dbReference>
<dbReference type="GO" id="GO:0003700">
    <property type="term" value="F:DNA-binding transcription factor activity"/>
    <property type="evidence" value="ECO:0007669"/>
    <property type="project" value="InterPro"/>
</dbReference>
<keyword evidence="3" id="KW-0804">Transcription</keyword>
<dbReference type="RefSeq" id="WP_085245866.1">
    <property type="nucleotide sequence ID" value="NZ_LQPN01000063.1"/>
</dbReference>
<reference evidence="6 7" key="1">
    <citation type="journal article" date="2015" name="Emerg. Microbes Infect.">
        <title>Characterization of 17 strains belonging to the Mycobacterium simiae complex and description of Mycobacterium paraense sp. nov.</title>
        <authorList>
            <person name="Fusco da Costa A.R."/>
            <person name="Fedrizzi T."/>
            <person name="Lopes M.L."/>
            <person name="Pecorari M."/>
            <person name="Oliveira da Costa W.L."/>
            <person name="Giacobazzi E."/>
            <person name="da Costa Bahia J.R."/>
            <person name="De Sanctis V."/>
            <person name="Batista Lima K.V."/>
            <person name="Bertorelli R."/>
            <person name="Grottola A."/>
            <person name="Fabio A."/>
            <person name="Mariottini A."/>
            <person name="Ferretti P."/>
            <person name="Di Leva F."/>
            <person name="Fregni Serpini G."/>
            <person name="Tagliazucchi S."/>
            <person name="Rumpianesi F."/>
            <person name="Jousson O."/>
            <person name="Segata N."/>
            <person name="Tortoli E."/>
        </authorList>
    </citation>
    <scope>NUCLEOTIDE SEQUENCE [LARGE SCALE GENOMIC DNA]</scope>
    <source>
        <strain evidence="6 7">IEC33</strain>
    </source>
</reference>